<feature type="domain" description="RDD" evidence="7">
    <location>
        <begin position="17"/>
        <end position="142"/>
    </location>
</feature>
<dbReference type="STRING" id="1121267.CCUN_1100"/>
<dbReference type="EMBL" id="CP020867">
    <property type="protein sequence ID" value="ARJ56697.1"/>
    <property type="molecule type" value="Genomic_DNA"/>
</dbReference>
<dbReference type="PANTHER" id="PTHR36115:SF4">
    <property type="entry name" value="MEMBRANE PROTEIN"/>
    <property type="match status" value="1"/>
</dbReference>
<feature type="transmembrane region" description="Helical" evidence="6">
    <location>
        <begin position="23"/>
        <end position="42"/>
    </location>
</feature>
<keyword evidence="2" id="KW-1003">Cell membrane</keyword>
<proteinExistence type="predicted"/>
<comment type="subcellular location">
    <subcellularLocation>
        <location evidence="1">Cell membrane</location>
        <topology evidence="1">Multi-pass membrane protein</topology>
    </subcellularLocation>
</comment>
<protein>
    <recommendedName>
        <fullName evidence="7">RDD domain-containing protein</fullName>
    </recommendedName>
</protein>
<keyword evidence="5 6" id="KW-0472">Membrane</keyword>
<name>A0A1W6BXA9_9BACT</name>
<evidence type="ECO:0000256" key="6">
    <source>
        <dbReference type="SAM" id="Phobius"/>
    </source>
</evidence>
<dbReference type="InterPro" id="IPR010432">
    <property type="entry name" value="RDD"/>
</dbReference>
<dbReference type="OrthoDB" id="5358104at2"/>
<evidence type="ECO:0000256" key="5">
    <source>
        <dbReference type="ARBA" id="ARBA00023136"/>
    </source>
</evidence>
<sequence>MKENLIDKLERENLKIASFTKRVIAYLMDNFILNCIVFIIFYDRLIFVNDMIEMANILGNFFMGFFLLHLVYHTLFTFMYGASLGKMACKITILNEDFLDKPTFIQSLIRSAFRQLSDIAFMLGLFWALENDLRKTWHDYLARTIVVDVA</sequence>
<gene>
    <name evidence="8" type="ORF">CCUN_1100</name>
</gene>
<reference evidence="8 9" key="1">
    <citation type="submission" date="2017-04" db="EMBL/GenBank/DDBJ databases">
        <title>Complete genome sequence of the Campylobacter cuniculorum type strain LMG24588.</title>
        <authorList>
            <person name="Miller W.G."/>
            <person name="Yee E."/>
            <person name="Revez J."/>
            <person name="Bono J.L."/>
            <person name="Rossi M."/>
        </authorList>
    </citation>
    <scope>NUCLEOTIDE SEQUENCE [LARGE SCALE GENOMIC DNA]</scope>
    <source>
        <strain evidence="8 9">LMG 24588</strain>
    </source>
</reference>
<dbReference type="PANTHER" id="PTHR36115">
    <property type="entry name" value="PROLINE-RICH ANTIGEN HOMOLOG-RELATED"/>
    <property type="match status" value="1"/>
</dbReference>
<evidence type="ECO:0000313" key="9">
    <source>
        <dbReference type="Proteomes" id="UP000192902"/>
    </source>
</evidence>
<evidence type="ECO:0000256" key="3">
    <source>
        <dbReference type="ARBA" id="ARBA00022692"/>
    </source>
</evidence>
<evidence type="ECO:0000256" key="4">
    <source>
        <dbReference type="ARBA" id="ARBA00022989"/>
    </source>
</evidence>
<dbReference type="KEGG" id="ccun:CCUN_1100"/>
<dbReference type="Proteomes" id="UP000192902">
    <property type="component" value="Chromosome"/>
</dbReference>
<dbReference type="InterPro" id="IPR051791">
    <property type="entry name" value="Pra-immunoreactive"/>
</dbReference>
<keyword evidence="4 6" id="KW-1133">Transmembrane helix</keyword>
<feature type="transmembrane region" description="Helical" evidence="6">
    <location>
        <begin position="62"/>
        <end position="82"/>
    </location>
</feature>
<evidence type="ECO:0000259" key="7">
    <source>
        <dbReference type="Pfam" id="PF06271"/>
    </source>
</evidence>
<keyword evidence="3 6" id="KW-0812">Transmembrane</keyword>
<evidence type="ECO:0000313" key="8">
    <source>
        <dbReference type="EMBL" id="ARJ56697.1"/>
    </source>
</evidence>
<accession>A0A1W6BXA9</accession>
<dbReference type="GO" id="GO:0005886">
    <property type="term" value="C:plasma membrane"/>
    <property type="evidence" value="ECO:0007669"/>
    <property type="project" value="UniProtKB-SubCell"/>
</dbReference>
<dbReference type="Pfam" id="PF06271">
    <property type="entry name" value="RDD"/>
    <property type="match status" value="1"/>
</dbReference>
<evidence type="ECO:0000256" key="1">
    <source>
        <dbReference type="ARBA" id="ARBA00004651"/>
    </source>
</evidence>
<dbReference type="RefSeq" id="WP_027305623.1">
    <property type="nucleotide sequence ID" value="NZ_CP020867.1"/>
</dbReference>
<evidence type="ECO:0000256" key="2">
    <source>
        <dbReference type="ARBA" id="ARBA00022475"/>
    </source>
</evidence>
<organism evidence="8 9">
    <name type="scientific">Campylobacter cuniculorum DSM 23162 = LMG 24588</name>
    <dbReference type="NCBI Taxonomy" id="1121267"/>
    <lineage>
        <taxon>Bacteria</taxon>
        <taxon>Pseudomonadati</taxon>
        <taxon>Campylobacterota</taxon>
        <taxon>Epsilonproteobacteria</taxon>
        <taxon>Campylobacterales</taxon>
        <taxon>Campylobacteraceae</taxon>
        <taxon>Campylobacter</taxon>
    </lineage>
</organism>
<dbReference type="AlphaFoldDB" id="A0A1W6BXA9"/>
<dbReference type="eggNOG" id="COG1714">
    <property type="taxonomic scope" value="Bacteria"/>
</dbReference>